<comment type="caution">
    <text evidence="1">The sequence shown here is derived from an EMBL/GenBank/DDBJ whole genome shotgun (WGS) entry which is preliminary data.</text>
</comment>
<dbReference type="Pfam" id="PF11248">
    <property type="entry name" value="DUF3046"/>
    <property type="match status" value="1"/>
</dbReference>
<evidence type="ECO:0000313" key="2">
    <source>
        <dbReference type="Proteomes" id="UP001210380"/>
    </source>
</evidence>
<keyword evidence="2" id="KW-1185">Reference proteome</keyword>
<gene>
    <name evidence="1" type="ORF">OU415_31180</name>
</gene>
<proteinExistence type="predicted"/>
<reference evidence="1 2" key="1">
    <citation type="submission" date="2022-11" db="EMBL/GenBank/DDBJ databases">
        <title>Draft genome sequence of Saccharopolyspora sp. WRP15-2 isolated from rhizosphere soils of wild rice in Thailand.</title>
        <authorList>
            <person name="Duangmal K."/>
            <person name="Kammanee S."/>
            <person name="Muangham S."/>
        </authorList>
    </citation>
    <scope>NUCLEOTIDE SEQUENCE [LARGE SCALE GENOMIC DNA]</scope>
    <source>
        <strain evidence="1 2">WRP15-2</strain>
    </source>
</reference>
<sequence>MRHTAFRQRMADEFGRVRAEMLAQDHVFSSLDGRTVDQALEAGMSTKEVWQAICEAFEVPPERR</sequence>
<protein>
    <submittedName>
        <fullName evidence="1">DUF3046 domain-containing protein</fullName>
    </submittedName>
</protein>
<dbReference type="InterPro" id="IPR021408">
    <property type="entry name" value="DUF3046"/>
</dbReference>
<evidence type="ECO:0000313" key="1">
    <source>
        <dbReference type="EMBL" id="MDA3629929.1"/>
    </source>
</evidence>
<dbReference type="Proteomes" id="UP001210380">
    <property type="component" value="Unassembled WGS sequence"/>
</dbReference>
<accession>A0ABT4V7J1</accession>
<dbReference type="RefSeq" id="WP_270953040.1">
    <property type="nucleotide sequence ID" value="NZ_JAQGLA010000080.1"/>
</dbReference>
<name>A0ABT4V7J1_9PSEU</name>
<dbReference type="EMBL" id="JAQGLA010000080">
    <property type="protein sequence ID" value="MDA3629929.1"/>
    <property type="molecule type" value="Genomic_DNA"/>
</dbReference>
<organism evidence="1 2">
    <name type="scientific">Saccharopolyspora oryzae</name>
    <dbReference type="NCBI Taxonomy" id="2997343"/>
    <lineage>
        <taxon>Bacteria</taxon>
        <taxon>Bacillati</taxon>
        <taxon>Actinomycetota</taxon>
        <taxon>Actinomycetes</taxon>
        <taxon>Pseudonocardiales</taxon>
        <taxon>Pseudonocardiaceae</taxon>
        <taxon>Saccharopolyspora</taxon>
    </lineage>
</organism>